<dbReference type="Pfam" id="PF19601">
    <property type="entry name" value="DUF6106"/>
    <property type="match status" value="1"/>
</dbReference>
<organism evidence="2 3">
    <name type="scientific">Candidatus Faecivivens stercoripullorum</name>
    <dbReference type="NCBI Taxonomy" id="2840805"/>
    <lineage>
        <taxon>Bacteria</taxon>
        <taxon>Bacillati</taxon>
        <taxon>Bacillota</taxon>
        <taxon>Clostridia</taxon>
        <taxon>Eubacteriales</taxon>
        <taxon>Oscillospiraceae</taxon>
        <taxon>Oscillospiraceae incertae sedis</taxon>
        <taxon>Candidatus Faecivivens</taxon>
    </lineage>
</organism>
<keyword evidence="1" id="KW-1133">Transmembrane helix</keyword>
<accession>A0A9D1H7J2</accession>
<gene>
    <name evidence="2" type="ORF">IAC43_02605</name>
</gene>
<proteinExistence type="predicted"/>
<evidence type="ECO:0000256" key="1">
    <source>
        <dbReference type="SAM" id="Phobius"/>
    </source>
</evidence>
<dbReference type="InterPro" id="IPR046088">
    <property type="entry name" value="DUF6106"/>
</dbReference>
<evidence type="ECO:0000313" key="3">
    <source>
        <dbReference type="Proteomes" id="UP000824160"/>
    </source>
</evidence>
<evidence type="ECO:0000313" key="2">
    <source>
        <dbReference type="EMBL" id="HIT94054.1"/>
    </source>
</evidence>
<sequence>MDTYCEYIVKKKNGGKEMAMRALIVVAALVLFVVFMFLGTILGAFSMITTLLAFGSLYGGYLLITSMNIEYEYIVTNGEMDVDKIIAKRKRKRMLTVNARTFEKFGPFKEAEHTSETYSNRVYACTSPDDPGCYYAVLTHQTMGRILLVFTPNDNVLENLKSYIPRQAGGHAFYGNRPDGN</sequence>
<comment type="caution">
    <text evidence="2">The sequence shown here is derived from an EMBL/GenBank/DDBJ whole genome shotgun (WGS) entry which is preliminary data.</text>
</comment>
<name>A0A9D1H7J2_9FIRM</name>
<keyword evidence="1" id="KW-0812">Transmembrane</keyword>
<dbReference type="AlphaFoldDB" id="A0A9D1H7J2"/>
<reference evidence="2" key="2">
    <citation type="journal article" date="2021" name="PeerJ">
        <title>Extensive microbial diversity within the chicken gut microbiome revealed by metagenomics and culture.</title>
        <authorList>
            <person name="Gilroy R."/>
            <person name="Ravi A."/>
            <person name="Getino M."/>
            <person name="Pursley I."/>
            <person name="Horton D.L."/>
            <person name="Alikhan N.F."/>
            <person name="Baker D."/>
            <person name="Gharbi K."/>
            <person name="Hall N."/>
            <person name="Watson M."/>
            <person name="Adriaenssens E.M."/>
            <person name="Foster-Nyarko E."/>
            <person name="Jarju S."/>
            <person name="Secka A."/>
            <person name="Antonio M."/>
            <person name="Oren A."/>
            <person name="Chaudhuri R.R."/>
            <person name="La Ragione R."/>
            <person name="Hildebrand F."/>
            <person name="Pallen M.J."/>
        </authorList>
    </citation>
    <scope>NUCLEOTIDE SEQUENCE</scope>
    <source>
        <strain evidence="2">ChiBcec7-5410</strain>
    </source>
</reference>
<reference evidence="2" key="1">
    <citation type="submission" date="2020-10" db="EMBL/GenBank/DDBJ databases">
        <authorList>
            <person name="Gilroy R."/>
        </authorList>
    </citation>
    <scope>NUCLEOTIDE SEQUENCE</scope>
    <source>
        <strain evidence="2">ChiBcec7-5410</strain>
    </source>
</reference>
<dbReference type="EMBL" id="DVLW01000071">
    <property type="protein sequence ID" value="HIT94054.1"/>
    <property type="molecule type" value="Genomic_DNA"/>
</dbReference>
<feature type="transmembrane region" description="Helical" evidence="1">
    <location>
        <begin position="44"/>
        <end position="64"/>
    </location>
</feature>
<protein>
    <submittedName>
        <fullName evidence="2">Uncharacterized protein</fullName>
    </submittedName>
</protein>
<feature type="transmembrane region" description="Helical" evidence="1">
    <location>
        <begin position="20"/>
        <end position="38"/>
    </location>
</feature>
<dbReference type="Proteomes" id="UP000824160">
    <property type="component" value="Unassembled WGS sequence"/>
</dbReference>
<keyword evidence="1" id="KW-0472">Membrane</keyword>